<dbReference type="PANTHER" id="PTHR39555">
    <property type="entry name" value="FIMBRIAL ASSEMBLY PROTEIN PILO-LIKE PROTEIN-RELATED"/>
    <property type="match status" value="1"/>
</dbReference>
<organism evidence="3 4">
    <name type="scientific">Cryobacterium zongtaii</name>
    <dbReference type="NCBI Taxonomy" id="1259217"/>
    <lineage>
        <taxon>Bacteria</taxon>
        <taxon>Bacillati</taxon>
        <taxon>Actinomycetota</taxon>
        <taxon>Actinomycetes</taxon>
        <taxon>Micrococcales</taxon>
        <taxon>Microbacteriaceae</taxon>
        <taxon>Cryobacterium</taxon>
    </lineage>
</organism>
<evidence type="ECO:0000313" key="4">
    <source>
        <dbReference type="Proteomes" id="UP000237104"/>
    </source>
</evidence>
<reference evidence="3 4" key="1">
    <citation type="submission" date="2018-01" db="EMBL/GenBank/DDBJ databases">
        <title>Cryobacterium sp. nov., from glaciers in China.</title>
        <authorList>
            <person name="Liu Q."/>
            <person name="Xin Y.-H."/>
        </authorList>
    </citation>
    <scope>NUCLEOTIDE SEQUENCE [LARGE SCALE GENOMIC DNA]</scope>
    <source>
        <strain evidence="3 4">TMB1-8</strain>
    </source>
</reference>
<dbReference type="InterPro" id="IPR007445">
    <property type="entry name" value="PilO"/>
</dbReference>
<evidence type="ECO:0008006" key="5">
    <source>
        <dbReference type="Google" id="ProtNLM"/>
    </source>
</evidence>
<proteinExistence type="predicted"/>
<gene>
    <name evidence="3" type="ORF">C3B59_03190</name>
</gene>
<feature type="transmembrane region" description="Helical" evidence="2">
    <location>
        <begin position="6"/>
        <end position="31"/>
    </location>
</feature>
<accession>A0A2S3ZQ00</accession>
<dbReference type="EMBL" id="PPXF01000013">
    <property type="protein sequence ID" value="POH70987.1"/>
    <property type="molecule type" value="Genomic_DNA"/>
</dbReference>
<evidence type="ECO:0000313" key="3">
    <source>
        <dbReference type="EMBL" id="POH70987.1"/>
    </source>
</evidence>
<dbReference type="GO" id="GO:0043107">
    <property type="term" value="P:type IV pilus-dependent motility"/>
    <property type="evidence" value="ECO:0007669"/>
    <property type="project" value="InterPro"/>
</dbReference>
<sequence length="249" mass="26092">MSTQRWWVIGSALVIAATLIFGWMFGVGPLLSSARAADQERLSVESQNQAYEQQLSELKEQYKGMEGLANQLDELRRELPPGAELPTFVRQLNTFAQESSVTFTSISVSDAVSYAPVIVEGTEVAAPADDEAASEEAPTDDTAVEAPVAVPGVPFSNPLITAENFVAIPVDLVLTGGYGNILNFLEGLQTGTRLVTVTKFNTIPSASGATTLPEGGESVSVPAAGSTVTGTISALIYVLLDPTVEADAG</sequence>
<keyword evidence="2" id="KW-0472">Membrane</keyword>
<evidence type="ECO:0000256" key="1">
    <source>
        <dbReference type="SAM" id="Coils"/>
    </source>
</evidence>
<keyword evidence="1" id="KW-0175">Coiled coil</keyword>
<dbReference type="AlphaFoldDB" id="A0A2S3ZQ00"/>
<dbReference type="InterPro" id="IPR014717">
    <property type="entry name" value="Transl_elong_EF1B/ribsomal_bS6"/>
</dbReference>
<comment type="caution">
    <text evidence="3">The sequence shown here is derived from an EMBL/GenBank/DDBJ whole genome shotgun (WGS) entry which is preliminary data.</text>
</comment>
<dbReference type="Pfam" id="PF04350">
    <property type="entry name" value="PilO"/>
    <property type="match status" value="1"/>
</dbReference>
<evidence type="ECO:0000256" key="2">
    <source>
        <dbReference type="SAM" id="Phobius"/>
    </source>
</evidence>
<dbReference type="PANTHER" id="PTHR39555:SF1">
    <property type="entry name" value="TYPE IV PILUS INNER MEMBRANE COMPONENT PILO"/>
    <property type="match status" value="1"/>
</dbReference>
<feature type="coiled-coil region" evidence="1">
    <location>
        <begin position="34"/>
        <end position="78"/>
    </location>
</feature>
<protein>
    <recommendedName>
        <fullName evidence="5">Pilus assembly protein PilO</fullName>
    </recommendedName>
</protein>
<keyword evidence="2" id="KW-0812">Transmembrane</keyword>
<name>A0A2S3ZQ00_9MICO</name>
<dbReference type="OrthoDB" id="5149329at2"/>
<dbReference type="GO" id="GO:0043683">
    <property type="term" value="P:type IV pilus assembly"/>
    <property type="evidence" value="ECO:0007669"/>
    <property type="project" value="InterPro"/>
</dbReference>
<keyword evidence="2" id="KW-1133">Transmembrane helix</keyword>
<dbReference type="Proteomes" id="UP000237104">
    <property type="component" value="Unassembled WGS sequence"/>
</dbReference>
<dbReference type="Gene3D" id="3.30.70.60">
    <property type="match status" value="1"/>
</dbReference>